<feature type="compositionally biased region" description="Polar residues" evidence="1">
    <location>
        <begin position="94"/>
        <end position="104"/>
    </location>
</feature>
<organism evidence="2 3">
    <name type="scientific">Oryza rufipogon</name>
    <name type="common">Brownbeard rice</name>
    <name type="synonym">Asian wild rice</name>
    <dbReference type="NCBI Taxonomy" id="4529"/>
    <lineage>
        <taxon>Eukaryota</taxon>
        <taxon>Viridiplantae</taxon>
        <taxon>Streptophyta</taxon>
        <taxon>Embryophyta</taxon>
        <taxon>Tracheophyta</taxon>
        <taxon>Spermatophyta</taxon>
        <taxon>Magnoliopsida</taxon>
        <taxon>Liliopsida</taxon>
        <taxon>Poales</taxon>
        <taxon>Poaceae</taxon>
        <taxon>BOP clade</taxon>
        <taxon>Oryzoideae</taxon>
        <taxon>Oryzeae</taxon>
        <taxon>Oryzinae</taxon>
        <taxon>Oryza</taxon>
    </lineage>
</organism>
<proteinExistence type="predicted"/>
<dbReference type="HOGENOM" id="CLU_1672170_0_0_1"/>
<dbReference type="AlphaFoldDB" id="A0A0E0QTL5"/>
<feature type="region of interest" description="Disordered" evidence="1">
    <location>
        <begin position="1"/>
        <end position="119"/>
    </location>
</feature>
<feature type="compositionally biased region" description="Basic and acidic residues" evidence="1">
    <location>
        <begin position="105"/>
        <end position="115"/>
    </location>
</feature>
<name>A0A0E0QTL5_ORYRU</name>
<dbReference type="Proteomes" id="UP000008022">
    <property type="component" value="Unassembled WGS sequence"/>
</dbReference>
<evidence type="ECO:0000256" key="1">
    <source>
        <dbReference type="SAM" id="MobiDB-lite"/>
    </source>
</evidence>
<evidence type="ECO:0000313" key="2">
    <source>
        <dbReference type="EnsemblPlants" id="ORUFI09G17300.1"/>
    </source>
</evidence>
<dbReference type="Gramene" id="ORUFI09G17300.1">
    <property type="protein sequence ID" value="ORUFI09G17300.1"/>
    <property type="gene ID" value="ORUFI09G17300"/>
</dbReference>
<sequence>MELEPGELSPPAIGHSGHGDLNSPPPAAPAGASSPAAASAQCSCGSSSGSQEKVDWDFSDDDEVVESPPSPARQMAGQASAAHEATPLAAPRQSVVSAPFTASTSRKEGSGEGGRKAISSAITPASARCLFPVGGKPKEASKTKISYCCSGDEKVKRV</sequence>
<keyword evidence="3" id="KW-1185">Reference proteome</keyword>
<dbReference type="EnsemblPlants" id="ORUFI09G17300.1">
    <property type="protein sequence ID" value="ORUFI09G17300.1"/>
    <property type="gene ID" value="ORUFI09G17300"/>
</dbReference>
<reference evidence="3" key="1">
    <citation type="submission" date="2013-06" db="EMBL/GenBank/DDBJ databases">
        <authorList>
            <person name="Zhao Q."/>
        </authorList>
    </citation>
    <scope>NUCLEOTIDE SEQUENCE</scope>
    <source>
        <strain evidence="3">cv. W1943</strain>
    </source>
</reference>
<feature type="compositionally biased region" description="Low complexity" evidence="1">
    <location>
        <begin position="29"/>
        <end position="51"/>
    </location>
</feature>
<protein>
    <submittedName>
        <fullName evidence="2">Uncharacterized protein</fullName>
    </submittedName>
</protein>
<accession>A0A0E0QTL5</accession>
<evidence type="ECO:0000313" key="3">
    <source>
        <dbReference type="Proteomes" id="UP000008022"/>
    </source>
</evidence>
<reference evidence="2" key="2">
    <citation type="submission" date="2015-06" db="UniProtKB">
        <authorList>
            <consortium name="EnsemblPlants"/>
        </authorList>
    </citation>
    <scope>IDENTIFICATION</scope>
</reference>